<dbReference type="EMBL" id="LABX01000297">
    <property type="protein sequence ID" value="KMO27507.1"/>
    <property type="molecule type" value="Genomic_DNA"/>
</dbReference>
<dbReference type="PATRIC" id="fig|270351.6.peg.4521"/>
<dbReference type="GO" id="GO:0005886">
    <property type="term" value="C:plasma membrane"/>
    <property type="evidence" value="ECO:0007669"/>
    <property type="project" value="TreeGrafter"/>
</dbReference>
<comment type="caution">
    <text evidence="4">The sequence shown here is derived from an EMBL/GenBank/DDBJ whole genome shotgun (WGS) entry which is preliminary data.</text>
</comment>
<evidence type="ECO:0000313" key="4">
    <source>
        <dbReference type="EMBL" id="KMO27507.1"/>
    </source>
</evidence>
<evidence type="ECO:0000256" key="1">
    <source>
        <dbReference type="ARBA" id="ARBA00009410"/>
    </source>
</evidence>
<dbReference type="OrthoDB" id="9805337at2"/>
<gene>
    <name evidence="4" type="ORF">VP06_30445</name>
</gene>
<dbReference type="InterPro" id="IPR036188">
    <property type="entry name" value="FAD/NAD-bd_sf"/>
</dbReference>
<comment type="similarity">
    <text evidence="1">Belongs to the DadA oxidoreductase family.</text>
</comment>
<proteinExistence type="inferred from homology"/>
<dbReference type="SUPFAM" id="SSF54373">
    <property type="entry name" value="FAD-linked reductases, C-terminal domain"/>
    <property type="match status" value="1"/>
</dbReference>
<keyword evidence="2" id="KW-0560">Oxidoreductase</keyword>
<accession>A0A0J6S1S4</accession>
<dbReference type="GO" id="GO:0008718">
    <property type="term" value="F:D-amino-acid dehydrogenase activity"/>
    <property type="evidence" value="ECO:0007669"/>
    <property type="project" value="TreeGrafter"/>
</dbReference>
<dbReference type="Pfam" id="PF01266">
    <property type="entry name" value="DAO"/>
    <property type="match status" value="1"/>
</dbReference>
<dbReference type="AlphaFoldDB" id="A0A0J6S1S4"/>
<dbReference type="Proteomes" id="UP000035929">
    <property type="component" value="Unassembled WGS sequence"/>
</dbReference>
<evidence type="ECO:0000256" key="2">
    <source>
        <dbReference type="ARBA" id="ARBA00023002"/>
    </source>
</evidence>
<reference evidence="4 5" key="1">
    <citation type="submission" date="2015-03" db="EMBL/GenBank/DDBJ databases">
        <title>Genome sequencing of Methylobacterium aquaticum DSM16371 type strain.</title>
        <authorList>
            <person name="Chaudhry V."/>
            <person name="Patil P.B."/>
        </authorList>
    </citation>
    <scope>NUCLEOTIDE SEQUENCE [LARGE SCALE GENOMIC DNA]</scope>
    <source>
        <strain evidence="4 5">DSM 16371</strain>
    </source>
</reference>
<dbReference type="NCBIfam" id="NF001933">
    <property type="entry name" value="PRK00711.1"/>
    <property type="match status" value="1"/>
</dbReference>
<dbReference type="Gene3D" id="3.50.50.60">
    <property type="entry name" value="FAD/NAD(P)-binding domain"/>
    <property type="match status" value="2"/>
</dbReference>
<dbReference type="GO" id="GO:0005737">
    <property type="term" value="C:cytoplasm"/>
    <property type="evidence" value="ECO:0007669"/>
    <property type="project" value="TreeGrafter"/>
</dbReference>
<dbReference type="PANTHER" id="PTHR13847">
    <property type="entry name" value="SARCOSINE DEHYDROGENASE-RELATED"/>
    <property type="match status" value="1"/>
</dbReference>
<dbReference type="GO" id="GO:0055130">
    <property type="term" value="P:D-alanine catabolic process"/>
    <property type="evidence" value="ECO:0007669"/>
    <property type="project" value="TreeGrafter"/>
</dbReference>
<dbReference type="SUPFAM" id="SSF51905">
    <property type="entry name" value="FAD/NAD(P)-binding domain"/>
    <property type="match status" value="1"/>
</dbReference>
<name>A0A0J6S1S4_9HYPH</name>
<organism evidence="4 5">
    <name type="scientific">Methylobacterium aquaticum</name>
    <dbReference type="NCBI Taxonomy" id="270351"/>
    <lineage>
        <taxon>Bacteria</taxon>
        <taxon>Pseudomonadati</taxon>
        <taxon>Pseudomonadota</taxon>
        <taxon>Alphaproteobacteria</taxon>
        <taxon>Hyphomicrobiales</taxon>
        <taxon>Methylobacteriaceae</taxon>
        <taxon>Methylobacterium</taxon>
    </lineage>
</organism>
<protein>
    <submittedName>
        <fullName evidence="4">Amino acid dehydrogenase</fullName>
    </submittedName>
</protein>
<feature type="domain" description="FAD dependent oxidoreductase" evidence="3">
    <location>
        <begin position="12"/>
        <end position="414"/>
    </location>
</feature>
<evidence type="ECO:0000259" key="3">
    <source>
        <dbReference type="Pfam" id="PF01266"/>
    </source>
</evidence>
<dbReference type="Gene3D" id="3.30.9.10">
    <property type="entry name" value="D-Amino Acid Oxidase, subunit A, domain 2"/>
    <property type="match status" value="1"/>
</dbReference>
<evidence type="ECO:0000313" key="5">
    <source>
        <dbReference type="Proteomes" id="UP000035929"/>
    </source>
</evidence>
<dbReference type="InterPro" id="IPR006076">
    <property type="entry name" value="FAD-dep_OxRdtase"/>
</dbReference>
<dbReference type="PANTHER" id="PTHR13847:SF280">
    <property type="entry name" value="D-AMINO ACID DEHYDROGENASE"/>
    <property type="match status" value="1"/>
</dbReference>
<sequence length="428" mass="45944">MEHVSGQQTSFDLIVLGAGVVGTATAYWAARAGLSVCVIDRQGGAALETSYANGGQISVSHAEPWANPGAPLKVVKWLFDAKAPLLFTPRLDRHQWSWIAGFLRNCTPERARRNTVEIVRLGAYSRAKLQEIRAAESLSYAEKTLGILHFYREPKEFEAAKPVAELMRQHGCERRVIGRDEVLAIEPAFAGSIQDIVGATYTAEDESGDARAFTQALAARTATMGATFLYGSEATRLLLSPSGDRVTGVEAMVAGGHQRLTAPNVVVSLGSWSAPFLRRYGVNLAIYPAKGYSVSIPIEDDHGAPQVSLTDDEYKLVYSNLGTHLRVAGTAELSGYTRHLDAARVAAILENARRTFPNAGNFSAATAWSGLRPTTPSNVPYLGRTQIRGLVLNTGHGTLGWTMAAGSGRIAADLVTERETEIPAPLAA</sequence>